<proteinExistence type="predicted"/>
<feature type="repeat" description="ARM" evidence="1">
    <location>
        <begin position="44"/>
        <end position="86"/>
    </location>
</feature>
<feature type="compositionally biased region" description="Low complexity" evidence="2">
    <location>
        <begin position="145"/>
        <end position="170"/>
    </location>
</feature>
<dbReference type="InterPro" id="IPR016024">
    <property type="entry name" value="ARM-type_fold"/>
</dbReference>
<dbReference type="SUPFAM" id="SSF48371">
    <property type="entry name" value="ARM repeat"/>
    <property type="match status" value="1"/>
</dbReference>
<evidence type="ECO:0000256" key="2">
    <source>
        <dbReference type="SAM" id="MobiDB-lite"/>
    </source>
</evidence>
<dbReference type="Gene3D" id="1.25.10.10">
    <property type="entry name" value="Leucine-rich Repeat Variant"/>
    <property type="match status" value="1"/>
</dbReference>
<evidence type="ECO:0000313" key="3">
    <source>
        <dbReference type="EMBL" id="KAG8467835.1"/>
    </source>
</evidence>
<evidence type="ECO:0000256" key="1">
    <source>
        <dbReference type="PROSITE-ProRule" id="PRU00259"/>
    </source>
</evidence>
<sequence>MARAACHYRLPSARSAARALRAAVLCLVNLSLDEASEATLVAAGALTPLVGILRTGSQVLQEQAAWALSNVTTSKEAKMKVIELGALHTLKSLHRGSSGQMRQASTKIMNSLLSMVTPQSRKVFLPASSASIRDSNRGRSPLVDGSRSSTARASSGLRSTLTLSSGVSTARAAEPDPEAETE</sequence>
<protein>
    <submittedName>
        <fullName evidence="3">Uncharacterized protein</fullName>
    </submittedName>
</protein>
<dbReference type="PROSITE" id="PS50176">
    <property type="entry name" value="ARM_REPEAT"/>
    <property type="match status" value="1"/>
</dbReference>
<keyword evidence="4" id="KW-1185">Reference proteome</keyword>
<comment type="caution">
    <text evidence="3">The sequence shown here is derived from an EMBL/GenBank/DDBJ whole genome shotgun (WGS) entry which is preliminary data.</text>
</comment>
<feature type="region of interest" description="Disordered" evidence="2">
    <location>
        <begin position="127"/>
        <end position="182"/>
    </location>
</feature>
<accession>A0A8J5XTV6</accession>
<dbReference type="AlphaFoldDB" id="A0A8J5XTV6"/>
<evidence type="ECO:0000313" key="4">
    <source>
        <dbReference type="Proteomes" id="UP000751190"/>
    </source>
</evidence>
<dbReference type="InterPro" id="IPR000225">
    <property type="entry name" value="Armadillo"/>
</dbReference>
<dbReference type="SMART" id="SM00185">
    <property type="entry name" value="ARM"/>
    <property type="match status" value="1"/>
</dbReference>
<dbReference type="Proteomes" id="UP000751190">
    <property type="component" value="Unassembled WGS sequence"/>
</dbReference>
<reference evidence="3" key="1">
    <citation type="submission" date="2021-05" db="EMBL/GenBank/DDBJ databases">
        <title>The genome of the haptophyte Pavlova lutheri (Diacronema luteri, Pavlovales) - a model for lipid biosynthesis in eukaryotic algae.</title>
        <authorList>
            <person name="Hulatt C.J."/>
            <person name="Posewitz M.C."/>
        </authorList>
    </citation>
    <scope>NUCLEOTIDE SEQUENCE</scope>
    <source>
        <strain evidence="3">NIVA-4/92</strain>
    </source>
</reference>
<dbReference type="InterPro" id="IPR011989">
    <property type="entry name" value="ARM-like"/>
</dbReference>
<dbReference type="OrthoDB" id="7537227at2759"/>
<gene>
    <name evidence="3" type="ORF">KFE25_006887</name>
</gene>
<name>A0A8J5XTV6_DIALT</name>
<dbReference type="Pfam" id="PF00514">
    <property type="entry name" value="Arm"/>
    <property type="match status" value="1"/>
</dbReference>
<dbReference type="EMBL" id="JAGTXO010000005">
    <property type="protein sequence ID" value="KAG8467835.1"/>
    <property type="molecule type" value="Genomic_DNA"/>
</dbReference>
<organism evidence="3 4">
    <name type="scientific">Diacronema lutheri</name>
    <name type="common">Unicellular marine alga</name>
    <name type="synonym">Monochrysis lutheri</name>
    <dbReference type="NCBI Taxonomy" id="2081491"/>
    <lineage>
        <taxon>Eukaryota</taxon>
        <taxon>Haptista</taxon>
        <taxon>Haptophyta</taxon>
        <taxon>Pavlovophyceae</taxon>
        <taxon>Pavlovales</taxon>
        <taxon>Pavlovaceae</taxon>
        <taxon>Diacronema</taxon>
    </lineage>
</organism>